<proteinExistence type="predicted"/>
<comment type="caution">
    <text evidence="1">The sequence shown here is derived from an EMBL/GenBank/DDBJ whole genome shotgun (WGS) entry which is preliminary data.</text>
</comment>
<dbReference type="EMBL" id="BGPR01017308">
    <property type="protein sequence ID" value="GBN75735.1"/>
    <property type="molecule type" value="Genomic_DNA"/>
</dbReference>
<reference evidence="1 2" key="1">
    <citation type="journal article" date="2019" name="Sci. Rep.">
        <title>Orb-weaving spider Araneus ventricosus genome elucidates the spidroin gene catalogue.</title>
        <authorList>
            <person name="Kono N."/>
            <person name="Nakamura H."/>
            <person name="Ohtoshi R."/>
            <person name="Moran D.A.P."/>
            <person name="Shinohara A."/>
            <person name="Yoshida Y."/>
            <person name="Fujiwara M."/>
            <person name="Mori M."/>
            <person name="Tomita M."/>
            <person name="Arakawa K."/>
        </authorList>
    </citation>
    <scope>NUCLEOTIDE SEQUENCE [LARGE SCALE GENOMIC DNA]</scope>
</reference>
<gene>
    <name evidence="1" type="ORF">AVEN_79488_1</name>
</gene>
<protein>
    <submittedName>
        <fullName evidence="1">Uncharacterized protein</fullName>
    </submittedName>
</protein>
<keyword evidence="2" id="KW-1185">Reference proteome</keyword>
<dbReference type="AlphaFoldDB" id="A0A4Y2RLF6"/>
<sequence>MINNCSSNQISSKVCNKGGGDLVACLRLRNQRIPGSKPISTNDSPRIWDCRTPNLTLKCKRNISVVYANGGDDICNRVKITSSPRGASKRDVNITNCKVILLFLTNPSDLNQIRSMRSFAFITSNTKSGRLSRSSYTKATQSSRCCGVASIMLHFVQILNFLSPRENIK</sequence>
<evidence type="ECO:0000313" key="2">
    <source>
        <dbReference type="Proteomes" id="UP000499080"/>
    </source>
</evidence>
<evidence type="ECO:0000313" key="1">
    <source>
        <dbReference type="EMBL" id="GBN75735.1"/>
    </source>
</evidence>
<name>A0A4Y2RLF6_ARAVE</name>
<organism evidence="1 2">
    <name type="scientific">Araneus ventricosus</name>
    <name type="common">Orbweaver spider</name>
    <name type="synonym">Epeira ventricosa</name>
    <dbReference type="NCBI Taxonomy" id="182803"/>
    <lineage>
        <taxon>Eukaryota</taxon>
        <taxon>Metazoa</taxon>
        <taxon>Ecdysozoa</taxon>
        <taxon>Arthropoda</taxon>
        <taxon>Chelicerata</taxon>
        <taxon>Arachnida</taxon>
        <taxon>Araneae</taxon>
        <taxon>Araneomorphae</taxon>
        <taxon>Entelegynae</taxon>
        <taxon>Araneoidea</taxon>
        <taxon>Araneidae</taxon>
        <taxon>Araneus</taxon>
    </lineage>
</organism>
<dbReference type="Proteomes" id="UP000499080">
    <property type="component" value="Unassembled WGS sequence"/>
</dbReference>
<accession>A0A4Y2RLF6</accession>